<keyword evidence="3" id="KW-1185">Reference proteome</keyword>
<evidence type="ECO:0000313" key="3">
    <source>
        <dbReference type="Proteomes" id="UP001319883"/>
    </source>
</evidence>
<evidence type="ECO:0000313" key="2">
    <source>
        <dbReference type="EMBL" id="MBZ9569260.1"/>
    </source>
</evidence>
<organism evidence="2 3">
    <name type="scientific">Modicisalibacter tunisiensis</name>
    <dbReference type="NCBI Taxonomy" id="390637"/>
    <lineage>
        <taxon>Bacteria</taxon>
        <taxon>Pseudomonadati</taxon>
        <taxon>Pseudomonadota</taxon>
        <taxon>Gammaproteobacteria</taxon>
        <taxon>Oceanospirillales</taxon>
        <taxon>Halomonadaceae</taxon>
        <taxon>Modicisalibacter</taxon>
    </lineage>
</organism>
<dbReference type="EMBL" id="JAGXFD010000003">
    <property type="protein sequence ID" value="MBZ9569260.1"/>
    <property type="molecule type" value="Genomic_DNA"/>
</dbReference>
<name>A0ABS7X2Z2_9GAMM</name>
<keyword evidence="1" id="KW-0175">Coiled coil</keyword>
<sequence length="302" mass="33518">MTSTDRAPGAAMREDNLTTTRANWSTTMTTKYAPKPMMDADTAMDRLEAARADYLEKRQALEKEHGELQELRSILASHRKQTEAAHQQAEAAIRAAKGHETEESIGLQEMVIRKERQIRVVESMVAAQEPAVELLQIDAYGARITYTHQLELARQSVAFGEIQERAADLFETEAAAPLMRLLPSLMARVEDAIYRDEVYMATHGVRPAPSGGPAKLVKAWLGRDAQKDVEEKVRKEQMAAIGEIVAQFISEPKGDELEGFSEILSLIEPMSCEASGSKWDNSGITIARRRRELVAQVGEQAA</sequence>
<gene>
    <name evidence="2" type="ORF">KGQ91_16450</name>
</gene>
<dbReference type="RefSeq" id="WP_224416862.1">
    <property type="nucleotide sequence ID" value="NZ_JAGXFC010000003.1"/>
</dbReference>
<evidence type="ECO:0000256" key="1">
    <source>
        <dbReference type="SAM" id="Coils"/>
    </source>
</evidence>
<reference evidence="2 3" key="1">
    <citation type="submission" date="2021-05" db="EMBL/GenBank/DDBJ databases">
        <title>Petroleum and Energy Research Collection (APPE): ex situ preservation of microbial diversity associated with the oil industry and exploitation of its biotechnological potential.</title>
        <authorList>
            <person name="Paixao C.T.M."/>
            <person name="Gomes M.B."/>
            <person name="Oliveira V.M."/>
        </authorList>
    </citation>
    <scope>NUCLEOTIDE SEQUENCE [LARGE SCALE GENOMIC DNA]</scope>
    <source>
        <strain evidence="2 3">LIT2</strain>
    </source>
</reference>
<comment type="caution">
    <text evidence="2">The sequence shown here is derived from an EMBL/GenBank/DDBJ whole genome shotgun (WGS) entry which is preliminary data.</text>
</comment>
<proteinExistence type="predicted"/>
<accession>A0ABS7X2Z2</accession>
<dbReference type="Proteomes" id="UP001319883">
    <property type="component" value="Unassembled WGS sequence"/>
</dbReference>
<protein>
    <submittedName>
        <fullName evidence="2">Uncharacterized protein</fullName>
    </submittedName>
</protein>
<feature type="coiled-coil region" evidence="1">
    <location>
        <begin position="37"/>
        <end position="81"/>
    </location>
</feature>